<feature type="compositionally biased region" description="Basic and acidic residues" evidence="1">
    <location>
        <begin position="489"/>
        <end position="500"/>
    </location>
</feature>
<feature type="compositionally biased region" description="Basic and acidic residues" evidence="1">
    <location>
        <begin position="559"/>
        <end position="570"/>
    </location>
</feature>
<proteinExistence type="predicted"/>
<feature type="compositionally biased region" description="Polar residues" evidence="1">
    <location>
        <begin position="192"/>
        <end position="203"/>
    </location>
</feature>
<feature type="region of interest" description="Disordered" evidence="1">
    <location>
        <begin position="144"/>
        <end position="229"/>
    </location>
</feature>
<dbReference type="OrthoDB" id="4850086at2759"/>
<feature type="compositionally biased region" description="Basic and acidic residues" evidence="1">
    <location>
        <begin position="212"/>
        <end position="224"/>
    </location>
</feature>
<name>A0A135SUP5_9PEZI</name>
<reference evidence="2 3" key="1">
    <citation type="submission" date="2014-02" db="EMBL/GenBank/DDBJ databases">
        <title>The genome sequence of Colletotrichum simmondsii CBS122122.</title>
        <authorList>
            <person name="Baroncelli R."/>
            <person name="Thon M.R."/>
        </authorList>
    </citation>
    <scope>NUCLEOTIDE SEQUENCE [LARGE SCALE GENOMIC DNA]</scope>
    <source>
        <strain evidence="2 3">CBS122122</strain>
    </source>
</reference>
<feature type="region of interest" description="Disordered" evidence="1">
    <location>
        <begin position="263"/>
        <end position="404"/>
    </location>
</feature>
<feature type="compositionally biased region" description="Polar residues" evidence="1">
    <location>
        <begin position="105"/>
        <end position="114"/>
    </location>
</feature>
<feature type="region of interest" description="Disordered" evidence="1">
    <location>
        <begin position="1"/>
        <end position="71"/>
    </location>
</feature>
<feature type="region of interest" description="Disordered" evidence="1">
    <location>
        <begin position="86"/>
        <end position="114"/>
    </location>
</feature>
<evidence type="ECO:0000313" key="3">
    <source>
        <dbReference type="Proteomes" id="UP000070328"/>
    </source>
</evidence>
<feature type="compositionally biased region" description="Polar residues" evidence="1">
    <location>
        <begin position="1"/>
        <end position="10"/>
    </location>
</feature>
<feature type="compositionally biased region" description="Polar residues" evidence="1">
    <location>
        <begin position="314"/>
        <end position="325"/>
    </location>
</feature>
<feature type="compositionally biased region" description="Basic and acidic residues" evidence="1">
    <location>
        <begin position="390"/>
        <end position="404"/>
    </location>
</feature>
<organism evidence="2 3">
    <name type="scientific">Colletotrichum simmondsii</name>
    <dbReference type="NCBI Taxonomy" id="703756"/>
    <lineage>
        <taxon>Eukaryota</taxon>
        <taxon>Fungi</taxon>
        <taxon>Dikarya</taxon>
        <taxon>Ascomycota</taxon>
        <taxon>Pezizomycotina</taxon>
        <taxon>Sordariomycetes</taxon>
        <taxon>Hypocreomycetidae</taxon>
        <taxon>Glomerellales</taxon>
        <taxon>Glomerellaceae</taxon>
        <taxon>Colletotrichum</taxon>
        <taxon>Colletotrichum acutatum species complex</taxon>
    </lineage>
</organism>
<feature type="compositionally biased region" description="Low complexity" evidence="1">
    <location>
        <begin position="585"/>
        <end position="601"/>
    </location>
</feature>
<protein>
    <submittedName>
        <fullName evidence="2">Uncharacterized protein</fullName>
    </submittedName>
</protein>
<evidence type="ECO:0000313" key="2">
    <source>
        <dbReference type="EMBL" id="KXH39571.1"/>
    </source>
</evidence>
<keyword evidence="3" id="KW-1185">Reference proteome</keyword>
<accession>A0A135SUP5</accession>
<gene>
    <name evidence="2" type="ORF">CSIM01_06626</name>
</gene>
<dbReference type="Proteomes" id="UP000070328">
    <property type="component" value="Unassembled WGS sequence"/>
</dbReference>
<dbReference type="EMBL" id="JFBX01000393">
    <property type="protein sequence ID" value="KXH39571.1"/>
    <property type="molecule type" value="Genomic_DNA"/>
</dbReference>
<feature type="compositionally biased region" description="Acidic residues" evidence="1">
    <location>
        <begin position="509"/>
        <end position="518"/>
    </location>
</feature>
<feature type="compositionally biased region" description="Low complexity" evidence="1">
    <location>
        <begin position="534"/>
        <end position="543"/>
    </location>
</feature>
<feature type="compositionally biased region" description="Polar residues" evidence="1">
    <location>
        <begin position="144"/>
        <end position="165"/>
    </location>
</feature>
<evidence type="ECO:0000256" key="1">
    <source>
        <dbReference type="SAM" id="MobiDB-lite"/>
    </source>
</evidence>
<sequence>MSDPGKSSSYAEYLHPDDAYLDDPFNPQPTDGDGWGIQTDEDMSAGDQGMSVEEGLAHRMSPPYPESPNVAFEDLDDLFDDHDQKTRTNIEGADGATPADDPSDHLQQATSANDTVYDTASKIQAFTDDALRNTAPGSVFSKISRSSEIGSADNISSPMSSSKAVQTDEAIGAETPDNETSPGETTDIEMSDTITPASSSYSILDNDIIDESPSKDVNSERRPVFAEGEEERLRDIAVAALAAMYKSKMDEERVTRRVGLVSFASPTQDTSPEPVASGTPAITIGSRAPLRGKSPSPVPERIRGFTAINKPAIQKSQEAGSSNGTRPAPRHPLPASRPRTQQNQEVNKESKKVPSPPAVKPETGAKARKKTPTKPTAAANDKTRTNATKPTDKKPQTKATRGEREICKCSKCVESNPEGVEQCAKTMKEHIRSDKERNKGMRPAVPCKRCLDSKNGDECFYSGGKVCSRCMKLKESCTLNPSPGKGRKRDQNKVKREEKGAGNVAKDNETDEADEILEVVEPPKKKTRTRASKKSPPAARQSPSSPPARDEAGEPPVAGDRERSSSDDGSRTVGGSPSSCGVTAGESGESSSSEPCSSPPGKGRVEDSHNS</sequence>
<feature type="region of interest" description="Disordered" evidence="1">
    <location>
        <begin position="476"/>
        <end position="611"/>
    </location>
</feature>
<dbReference type="AlphaFoldDB" id="A0A135SUP5"/>
<comment type="caution">
    <text evidence="2">The sequence shown here is derived from an EMBL/GenBank/DDBJ whole genome shotgun (WGS) entry which is preliminary data.</text>
</comment>